<comment type="caution">
    <text evidence="1">The sequence shown here is derived from an EMBL/GenBank/DDBJ whole genome shotgun (WGS) entry which is preliminary data.</text>
</comment>
<gene>
    <name evidence="1" type="ORF">E2C01_045226</name>
</gene>
<evidence type="ECO:0000313" key="1">
    <source>
        <dbReference type="EMBL" id="MPC51382.1"/>
    </source>
</evidence>
<reference evidence="1 2" key="1">
    <citation type="submission" date="2019-05" db="EMBL/GenBank/DDBJ databases">
        <title>Another draft genome of Portunus trituberculatus and its Hox gene families provides insights of decapod evolution.</title>
        <authorList>
            <person name="Jeong J.-H."/>
            <person name="Song I."/>
            <person name="Kim S."/>
            <person name="Choi T."/>
            <person name="Kim D."/>
            <person name="Ryu S."/>
            <person name="Kim W."/>
        </authorList>
    </citation>
    <scope>NUCLEOTIDE SEQUENCE [LARGE SCALE GENOMIC DNA]</scope>
    <source>
        <tissue evidence="1">Muscle</tissue>
    </source>
</reference>
<name>A0A5B7FXR4_PORTR</name>
<accession>A0A5B7FXR4</accession>
<sequence>MQLVGHLEYSSLQWPILSCFFGYYQICVELPQLLQLPDTGSVSLLHKTSVWSDIVFYPE</sequence>
<evidence type="ECO:0000313" key="2">
    <source>
        <dbReference type="Proteomes" id="UP000324222"/>
    </source>
</evidence>
<proteinExistence type="predicted"/>
<dbReference type="Proteomes" id="UP000324222">
    <property type="component" value="Unassembled WGS sequence"/>
</dbReference>
<protein>
    <submittedName>
        <fullName evidence="1">Uncharacterized protein</fullName>
    </submittedName>
</protein>
<dbReference type="EMBL" id="VSRR010010138">
    <property type="protein sequence ID" value="MPC51382.1"/>
    <property type="molecule type" value="Genomic_DNA"/>
</dbReference>
<keyword evidence="2" id="KW-1185">Reference proteome</keyword>
<dbReference type="AlphaFoldDB" id="A0A5B7FXR4"/>
<organism evidence="1 2">
    <name type="scientific">Portunus trituberculatus</name>
    <name type="common">Swimming crab</name>
    <name type="synonym">Neptunus trituberculatus</name>
    <dbReference type="NCBI Taxonomy" id="210409"/>
    <lineage>
        <taxon>Eukaryota</taxon>
        <taxon>Metazoa</taxon>
        <taxon>Ecdysozoa</taxon>
        <taxon>Arthropoda</taxon>
        <taxon>Crustacea</taxon>
        <taxon>Multicrustacea</taxon>
        <taxon>Malacostraca</taxon>
        <taxon>Eumalacostraca</taxon>
        <taxon>Eucarida</taxon>
        <taxon>Decapoda</taxon>
        <taxon>Pleocyemata</taxon>
        <taxon>Brachyura</taxon>
        <taxon>Eubrachyura</taxon>
        <taxon>Portunoidea</taxon>
        <taxon>Portunidae</taxon>
        <taxon>Portuninae</taxon>
        <taxon>Portunus</taxon>
    </lineage>
</organism>